<reference evidence="2" key="1">
    <citation type="journal article" date="2022" name="Mol. Ecol. Resour.">
        <title>The genomes of chicory, endive, great burdock and yacon provide insights into Asteraceae palaeo-polyploidization history and plant inulin production.</title>
        <authorList>
            <person name="Fan W."/>
            <person name="Wang S."/>
            <person name="Wang H."/>
            <person name="Wang A."/>
            <person name="Jiang F."/>
            <person name="Liu H."/>
            <person name="Zhao H."/>
            <person name="Xu D."/>
            <person name="Zhang Y."/>
        </authorList>
    </citation>
    <scope>NUCLEOTIDE SEQUENCE [LARGE SCALE GENOMIC DNA]</scope>
    <source>
        <strain evidence="2">cv. Niubang</strain>
    </source>
</reference>
<dbReference type="EMBL" id="CM042064">
    <property type="protein sequence ID" value="KAI3664857.1"/>
    <property type="molecule type" value="Genomic_DNA"/>
</dbReference>
<proteinExistence type="predicted"/>
<reference evidence="1 2" key="2">
    <citation type="journal article" date="2022" name="Mol. Ecol. Resour.">
        <title>The genomes of chicory, endive, great burdock and yacon provide insights into Asteraceae paleo-polyploidization history and plant inulin production.</title>
        <authorList>
            <person name="Fan W."/>
            <person name="Wang S."/>
            <person name="Wang H."/>
            <person name="Wang A."/>
            <person name="Jiang F."/>
            <person name="Liu H."/>
            <person name="Zhao H."/>
            <person name="Xu D."/>
            <person name="Zhang Y."/>
        </authorList>
    </citation>
    <scope>NUCLEOTIDE SEQUENCE [LARGE SCALE GENOMIC DNA]</scope>
    <source>
        <strain evidence="2">cv. Niubang</strain>
    </source>
</reference>
<comment type="caution">
    <text evidence="1">The sequence shown here is derived from an EMBL/GenBank/DDBJ whole genome shotgun (WGS) entry which is preliminary data.</text>
</comment>
<evidence type="ECO:0000313" key="1">
    <source>
        <dbReference type="EMBL" id="KAI3664857.1"/>
    </source>
</evidence>
<accession>A0ACB8XDT7</accession>
<protein>
    <submittedName>
        <fullName evidence="1">Uncharacterized protein</fullName>
    </submittedName>
</protein>
<sequence length="463" mass="51655">MVGLISWVRKLTKMKKNVMGGGRRGREKQTFQASKKKMMGGIMFFNDDEELCRNKASMKNRTESFNLNERIWFRFVTDRKLINLCLQGSLFESREVVFTEIRRSLEQISSRVMGRDIASLRIDKKPNVGNVNANGVTRGMNHASPKPSGESVKVRKSEAEDGTIEGSHVEKSVEKQHLVAVKSTNHETGSPESITQKPEPSKSSEKIISSPVSPASGSASVEENVAAGLHVSSNTRNFHSPMNAKQSQRNYPFSTPRPQKSDTNKYRDEEDNWSLASSAATSVRTVKSRVTVGVAPSFRSAQRAAQRKEFYTKLEQKHQALKAEKMEYEARTKEEQEEAIKQLRKSMVVKANPVPSFYRQGPPPKVELKKLPLTRAKSPKLSRRKSCGDTTHSSVDEKALCSRVRHSLGAYKPGSATSSPIKQTQARNTNGINKAKDRTTNETPPKASPHKLANETKDITVQS</sequence>
<evidence type="ECO:0000313" key="2">
    <source>
        <dbReference type="Proteomes" id="UP001055879"/>
    </source>
</evidence>
<name>A0ACB8XDT7_ARCLA</name>
<dbReference type="Proteomes" id="UP001055879">
    <property type="component" value="Linkage Group LG18"/>
</dbReference>
<keyword evidence="2" id="KW-1185">Reference proteome</keyword>
<organism evidence="1 2">
    <name type="scientific">Arctium lappa</name>
    <name type="common">Greater burdock</name>
    <name type="synonym">Lappa major</name>
    <dbReference type="NCBI Taxonomy" id="4217"/>
    <lineage>
        <taxon>Eukaryota</taxon>
        <taxon>Viridiplantae</taxon>
        <taxon>Streptophyta</taxon>
        <taxon>Embryophyta</taxon>
        <taxon>Tracheophyta</taxon>
        <taxon>Spermatophyta</taxon>
        <taxon>Magnoliopsida</taxon>
        <taxon>eudicotyledons</taxon>
        <taxon>Gunneridae</taxon>
        <taxon>Pentapetalae</taxon>
        <taxon>asterids</taxon>
        <taxon>campanulids</taxon>
        <taxon>Asterales</taxon>
        <taxon>Asteraceae</taxon>
        <taxon>Carduoideae</taxon>
        <taxon>Cardueae</taxon>
        <taxon>Arctiinae</taxon>
        <taxon>Arctium</taxon>
    </lineage>
</organism>
<gene>
    <name evidence="1" type="ORF">L6452_43466</name>
</gene>